<proteinExistence type="predicted"/>
<name>E6JYQ1_PARDN</name>
<dbReference type="Proteomes" id="UP000004946">
    <property type="component" value="Chromosome"/>
</dbReference>
<evidence type="ECO:0000313" key="2">
    <source>
        <dbReference type="Proteomes" id="UP000004946"/>
    </source>
</evidence>
<reference evidence="1 2" key="1">
    <citation type="submission" date="2010-12" db="EMBL/GenBank/DDBJ databases">
        <authorList>
            <person name="Muzny D."/>
            <person name="Qin X."/>
            <person name="Buhay C."/>
            <person name="Dugan-Rocha S."/>
            <person name="Ding Y."/>
            <person name="Chen G."/>
            <person name="Hawes A."/>
            <person name="Holder M."/>
            <person name="Jhangiani S."/>
            <person name="Johnson A."/>
            <person name="Khan Z."/>
            <person name="Li Z."/>
            <person name="Liu W."/>
            <person name="Liu X."/>
            <person name="Perez L."/>
            <person name="Shen H."/>
            <person name="Wang Q."/>
            <person name="Watt J."/>
            <person name="Xi L."/>
            <person name="Xin Y."/>
            <person name="Zhou J."/>
            <person name="Deng J."/>
            <person name="Jiang H."/>
            <person name="Liu Y."/>
            <person name="Qu J."/>
            <person name="Song X.-Z."/>
            <person name="Zhang L."/>
            <person name="Villasana D."/>
            <person name="Johnson A."/>
            <person name="Liu J."/>
            <person name="Liyanage D."/>
            <person name="Lorensuhewa L."/>
            <person name="Robinson T."/>
            <person name="Song A."/>
            <person name="Song B.-B."/>
            <person name="Dinh H."/>
            <person name="Thornton R."/>
            <person name="Coyle M."/>
            <person name="Francisco L."/>
            <person name="Jackson L."/>
            <person name="Javaid M."/>
            <person name="Korchina V."/>
            <person name="Kovar C."/>
            <person name="Mata R."/>
            <person name="Mathew T."/>
            <person name="Ngo R."/>
            <person name="Nguyen L."/>
            <person name="Nguyen N."/>
            <person name="Okwuonu G."/>
            <person name="Ongeri F."/>
            <person name="Pham C."/>
            <person name="Simmons D."/>
            <person name="Wilczek-Boney K."/>
            <person name="Hale W."/>
            <person name="Jakkamsetti A."/>
            <person name="Pham P."/>
            <person name="Ruth R."/>
            <person name="San Lucas F."/>
            <person name="Warren J."/>
            <person name="Zhang J."/>
            <person name="Zhao Z."/>
            <person name="Zhou C."/>
            <person name="Zhu D."/>
            <person name="Lee S."/>
            <person name="Bess C."/>
            <person name="Blankenburg K."/>
            <person name="Forbes L."/>
            <person name="Fu Q."/>
            <person name="Gubbala S."/>
            <person name="Hirani K."/>
            <person name="Jayaseelan J.C."/>
            <person name="Lara F."/>
            <person name="Munidasa M."/>
            <person name="Palculict T."/>
            <person name="Patil S."/>
            <person name="Pu L.-L."/>
            <person name="Saada N."/>
            <person name="Tang L."/>
            <person name="Weissenberger G."/>
            <person name="Zhu Y."/>
            <person name="Hemphill L."/>
            <person name="Shang Y."/>
            <person name="Youmans B."/>
            <person name="Ayvaz T."/>
            <person name="Ross M."/>
            <person name="Santibanez J."/>
            <person name="Aqrawi P."/>
            <person name="Gross S."/>
            <person name="Joshi V."/>
            <person name="Fowler G."/>
            <person name="Nazareth L."/>
            <person name="Reid J."/>
            <person name="Worley K."/>
            <person name="Petrosino J."/>
            <person name="Highlander S."/>
            <person name="Gibbs R."/>
        </authorList>
    </citation>
    <scope>NUCLEOTIDE SEQUENCE [LARGE SCALE GENOMIC DNA]</scope>
    <source>
        <strain evidence="1 2">DSM 10105</strain>
    </source>
</reference>
<comment type="caution">
    <text evidence="1">The sequence shown here is derived from an EMBL/GenBank/DDBJ whole genome shotgun (WGS) entry which is preliminary data.</text>
</comment>
<dbReference type="EMBL" id="AEON01000001">
    <property type="protein sequence ID" value="EFT83062.1"/>
    <property type="molecule type" value="Genomic_DNA"/>
</dbReference>
<dbReference type="HOGENOM" id="CLU_3046207_0_0_11"/>
<dbReference type="AlphaFoldDB" id="E6JYQ1"/>
<protein>
    <submittedName>
        <fullName evidence="1">Uncharacterized protein</fullName>
    </submittedName>
</protein>
<organism evidence="1 2">
    <name type="scientific">Parascardovia denticolens DSM 10105 = JCM 12538</name>
    <dbReference type="NCBI Taxonomy" id="864564"/>
    <lineage>
        <taxon>Bacteria</taxon>
        <taxon>Bacillati</taxon>
        <taxon>Actinomycetota</taxon>
        <taxon>Actinomycetes</taxon>
        <taxon>Bifidobacteriales</taxon>
        <taxon>Bifidobacteriaceae</taxon>
        <taxon>Parascardovia</taxon>
    </lineage>
</organism>
<evidence type="ECO:0000313" key="1">
    <source>
        <dbReference type="EMBL" id="EFT83062.1"/>
    </source>
</evidence>
<keyword evidence="2" id="KW-1185">Reference proteome</keyword>
<gene>
    <name evidence="1" type="ORF">HMPREF0620_0067</name>
</gene>
<accession>E6JYQ1</accession>
<sequence>MYQGVWSLCECTLWEEGCLLEKNAMPDAPIYRWEPFYMQVSIRPGQALFFQHNQ</sequence>